<dbReference type="Proteomes" id="UP000521943">
    <property type="component" value="Unassembled WGS sequence"/>
</dbReference>
<feature type="region of interest" description="Disordered" evidence="1">
    <location>
        <begin position="196"/>
        <end position="242"/>
    </location>
</feature>
<organism evidence="2 3">
    <name type="scientific">Ephemerocybe angulata</name>
    <dbReference type="NCBI Taxonomy" id="980116"/>
    <lineage>
        <taxon>Eukaryota</taxon>
        <taxon>Fungi</taxon>
        <taxon>Dikarya</taxon>
        <taxon>Basidiomycota</taxon>
        <taxon>Agaricomycotina</taxon>
        <taxon>Agaricomycetes</taxon>
        <taxon>Agaricomycetidae</taxon>
        <taxon>Agaricales</taxon>
        <taxon>Agaricineae</taxon>
        <taxon>Psathyrellaceae</taxon>
        <taxon>Ephemerocybe</taxon>
    </lineage>
</organism>
<feature type="compositionally biased region" description="Basic and acidic residues" evidence="1">
    <location>
        <begin position="316"/>
        <end position="331"/>
    </location>
</feature>
<feature type="region of interest" description="Disordered" evidence="1">
    <location>
        <begin position="314"/>
        <end position="372"/>
    </location>
</feature>
<keyword evidence="3" id="KW-1185">Reference proteome</keyword>
<accession>A0A8H6I8M7</accession>
<evidence type="ECO:0000313" key="3">
    <source>
        <dbReference type="Proteomes" id="UP000521943"/>
    </source>
</evidence>
<sequence length="452" mass="50179">MTKQAPNANCIDPRTHELVQRDAQRTHNIQTLPTHSHKNIVFMKDNEYTKAMQLELGAEERKSWMVWTLEFPHSRSSEGATMKDQRDAQAWPEADPTIPHHQQARDSLDLHIETEPPNDLPNEQEQRQHHQQKVTDQTPQCTFNPHPTPNRKSIPSQRGYTQCGTGEECTAPNPPGAGWGMPAYRTGRARAKVRLQEAMNGRKNERTNGRAKEEETNDGTPPNSTVQPHRRQDQPNEEAEGRHTTDLIVHAQAQAEAYPAIHTTSERDSTDRRVARDALVGCRTLIIAFVQAQGRAQGWRGAGGGRLDIDEYGDSQGERGARSAGDSCDHRGRQRSSSFVQAQGRARGWRGAGGGRLDLEEGGDSPSSGRSKGMCWSVCGVCRILGVIKRMLQGWLETASAGIARSVSANGLSSHRRRGNEDEHDGGGGEEQEMGARGRKGWKRRLIDRSID</sequence>
<feature type="compositionally biased region" description="Basic and acidic residues" evidence="1">
    <location>
        <begin position="230"/>
        <end position="242"/>
    </location>
</feature>
<comment type="caution">
    <text evidence="2">The sequence shown here is derived from an EMBL/GenBank/DDBJ whole genome shotgun (WGS) entry which is preliminary data.</text>
</comment>
<feature type="compositionally biased region" description="Polar residues" evidence="1">
    <location>
        <begin position="134"/>
        <end position="164"/>
    </location>
</feature>
<proteinExistence type="predicted"/>
<evidence type="ECO:0000313" key="2">
    <source>
        <dbReference type="EMBL" id="KAF6760960.1"/>
    </source>
</evidence>
<protein>
    <submittedName>
        <fullName evidence="2">Uncharacterized protein</fullName>
    </submittedName>
</protein>
<evidence type="ECO:0000256" key="1">
    <source>
        <dbReference type="SAM" id="MobiDB-lite"/>
    </source>
</evidence>
<feature type="region of interest" description="Disordered" evidence="1">
    <location>
        <begin position="74"/>
        <end position="169"/>
    </location>
</feature>
<feature type="compositionally biased region" description="Polar residues" evidence="1">
    <location>
        <begin position="218"/>
        <end position="227"/>
    </location>
</feature>
<feature type="compositionally biased region" description="Basic and acidic residues" evidence="1">
    <location>
        <begin position="200"/>
        <end position="214"/>
    </location>
</feature>
<reference evidence="2 3" key="1">
    <citation type="submission" date="2020-07" db="EMBL/GenBank/DDBJ databases">
        <title>Comparative genomics of pyrophilous fungi reveals a link between fire events and developmental genes.</title>
        <authorList>
            <consortium name="DOE Joint Genome Institute"/>
            <person name="Steindorff A.S."/>
            <person name="Carver A."/>
            <person name="Calhoun S."/>
            <person name="Stillman K."/>
            <person name="Liu H."/>
            <person name="Lipzen A."/>
            <person name="Pangilinan J."/>
            <person name="Labutti K."/>
            <person name="Bruns T.D."/>
            <person name="Grigoriev I.V."/>
        </authorList>
    </citation>
    <scope>NUCLEOTIDE SEQUENCE [LARGE SCALE GENOMIC DNA]</scope>
    <source>
        <strain evidence="2 3">CBS 144469</strain>
    </source>
</reference>
<feature type="compositionally biased region" description="Basic and acidic residues" evidence="1">
    <location>
        <begin position="74"/>
        <end position="87"/>
    </location>
</feature>
<dbReference type="AlphaFoldDB" id="A0A8H6I8M7"/>
<feature type="compositionally biased region" description="Basic and acidic residues" evidence="1">
    <location>
        <begin position="103"/>
        <end position="114"/>
    </location>
</feature>
<feature type="region of interest" description="Disordered" evidence="1">
    <location>
        <begin position="409"/>
        <end position="452"/>
    </location>
</feature>
<gene>
    <name evidence="2" type="ORF">DFP72DRAFT_843217</name>
</gene>
<dbReference type="EMBL" id="JACGCI010000011">
    <property type="protein sequence ID" value="KAF6760960.1"/>
    <property type="molecule type" value="Genomic_DNA"/>
</dbReference>
<name>A0A8H6I8M7_9AGAR</name>